<evidence type="ECO:0008006" key="3">
    <source>
        <dbReference type="Google" id="ProtNLM"/>
    </source>
</evidence>
<organism evidence="1 2">
    <name type="scientific">Streblomastix strix</name>
    <dbReference type="NCBI Taxonomy" id="222440"/>
    <lineage>
        <taxon>Eukaryota</taxon>
        <taxon>Metamonada</taxon>
        <taxon>Preaxostyla</taxon>
        <taxon>Oxymonadida</taxon>
        <taxon>Streblomastigidae</taxon>
        <taxon>Streblomastix</taxon>
    </lineage>
</organism>
<accession>A0A5J4U8C3</accession>
<proteinExistence type="predicted"/>
<name>A0A5J4U8C3_9EUKA</name>
<gene>
    <name evidence="1" type="ORF">EZS28_037886</name>
</gene>
<sequence length="98" mass="10815">MALQIARRNPPQYECRVLFFTDGFCDCSYCSGKSGNEKNCFKLEADQLDAMGVQIDVIGFGGIDESILNLIKRGKGKVTVGKTMEEVVEQFKVIAATK</sequence>
<reference evidence="1 2" key="1">
    <citation type="submission" date="2019-03" db="EMBL/GenBank/DDBJ databases">
        <title>Single cell metagenomics reveals metabolic interactions within the superorganism composed of flagellate Streblomastix strix and complex community of Bacteroidetes bacteria on its surface.</title>
        <authorList>
            <person name="Treitli S.C."/>
            <person name="Kolisko M."/>
            <person name="Husnik F."/>
            <person name="Keeling P."/>
            <person name="Hampl V."/>
        </authorList>
    </citation>
    <scope>NUCLEOTIDE SEQUENCE [LARGE SCALE GENOMIC DNA]</scope>
    <source>
        <strain evidence="1">ST1C</strain>
    </source>
</reference>
<dbReference type="SUPFAM" id="SSF53300">
    <property type="entry name" value="vWA-like"/>
    <property type="match status" value="1"/>
</dbReference>
<evidence type="ECO:0000313" key="2">
    <source>
        <dbReference type="Proteomes" id="UP000324800"/>
    </source>
</evidence>
<dbReference type="InterPro" id="IPR036465">
    <property type="entry name" value="vWFA_dom_sf"/>
</dbReference>
<comment type="caution">
    <text evidence="1">The sequence shown here is derived from an EMBL/GenBank/DDBJ whole genome shotgun (WGS) entry which is preliminary data.</text>
</comment>
<dbReference type="AlphaFoldDB" id="A0A5J4U8C3"/>
<dbReference type="OrthoDB" id="2343366at2759"/>
<evidence type="ECO:0000313" key="1">
    <source>
        <dbReference type="EMBL" id="KAA6366588.1"/>
    </source>
</evidence>
<dbReference type="Proteomes" id="UP000324800">
    <property type="component" value="Unassembled WGS sequence"/>
</dbReference>
<protein>
    <recommendedName>
        <fullName evidence="3">VWFA domain-containing protein</fullName>
    </recommendedName>
</protein>
<dbReference type="EMBL" id="SNRW01019222">
    <property type="protein sequence ID" value="KAA6366588.1"/>
    <property type="molecule type" value="Genomic_DNA"/>
</dbReference>